<dbReference type="RefSeq" id="WP_132858999.1">
    <property type="nucleotide sequence ID" value="NZ_SMGR01000001.1"/>
</dbReference>
<dbReference type="InterPro" id="IPR013149">
    <property type="entry name" value="ADH-like_C"/>
</dbReference>
<keyword evidence="3" id="KW-1185">Reference proteome</keyword>
<dbReference type="InterPro" id="IPR036291">
    <property type="entry name" value="NAD(P)-bd_dom_sf"/>
</dbReference>
<dbReference type="AlphaFoldDB" id="A0A4R1NV26"/>
<dbReference type="EMBL" id="SMGR01000001">
    <property type="protein sequence ID" value="TCL08912.1"/>
    <property type="molecule type" value="Genomic_DNA"/>
</dbReference>
<dbReference type="GO" id="GO:0016651">
    <property type="term" value="F:oxidoreductase activity, acting on NAD(P)H"/>
    <property type="evidence" value="ECO:0007669"/>
    <property type="project" value="InterPro"/>
</dbReference>
<evidence type="ECO:0000313" key="2">
    <source>
        <dbReference type="EMBL" id="TCL08912.1"/>
    </source>
</evidence>
<dbReference type="OrthoDB" id="9780520at2"/>
<dbReference type="Pfam" id="PF00107">
    <property type="entry name" value="ADH_zinc_N"/>
    <property type="match status" value="1"/>
</dbReference>
<dbReference type="Gene3D" id="3.40.50.720">
    <property type="entry name" value="NAD(P)-binding Rossmann-like Domain"/>
    <property type="match status" value="1"/>
</dbReference>
<evidence type="ECO:0000313" key="3">
    <source>
        <dbReference type="Proteomes" id="UP000295673"/>
    </source>
</evidence>
<dbReference type="InterPro" id="IPR013154">
    <property type="entry name" value="ADH-like_N"/>
</dbReference>
<evidence type="ECO:0000259" key="1">
    <source>
        <dbReference type="SMART" id="SM00829"/>
    </source>
</evidence>
<gene>
    <name evidence="2" type="ORF">BXY66_0953</name>
</gene>
<feature type="domain" description="Enoyl reductase (ER)" evidence="1">
    <location>
        <begin position="9"/>
        <end position="323"/>
    </location>
</feature>
<dbReference type="InterPro" id="IPR047122">
    <property type="entry name" value="Trans-enoyl_RdTase-like"/>
</dbReference>
<accession>A0A4R1NV26</accession>
<dbReference type="SUPFAM" id="SSF50129">
    <property type="entry name" value="GroES-like"/>
    <property type="match status" value="1"/>
</dbReference>
<sequence>MRAIAFDPSSDRFSLRDLPVPAVSDGEVRVKVAACGLNPVDAKIDLWKDAAVDMSDTWVGGLDVSGTIDAVGAGVTEWRVGDRVLYHGNMFRPNGGFAEFATHKAATLVAHPDLPSATAAATPCTGWTAWRAMLDKLRVAKDMPIFINGAGAVGLFAIQIARMVGAHPIIATCSENTDSAARASGATHTINYRTTPNIPEAVRAICPDGVARAFDTVGMGGDILAAQCLGYEGEMLALVDEVRPSSYPEPFMQGLSFHQLSLGSGHRNGPQGEMTLLRAGHDFNAAFTRGDLTVPSFRTVAFEDMPARLSEIRTGRPSAKFVLEP</sequence>
<reference evidence="2 3" key="1">
    <citation type="submission" date="2019-03" db="EMBL/GenBank/DDBJ databases">
        <title>Genomic Encyclopedia of Archaeal and Bacterial Type Strains, Phase II (KMG-II): from individual species to whole genera.</title>
        <authorList>
            <person name="Goeker M."/>
        </authorList>
    </citation>
    <scope>NUCLEOTIDE SEQUENCE [LARGE SCALE GENOMIC DNA]</scope>
    <source>
        <strain evidence="2 3">DSM 26433</strain>
    </source>
</reference>
<comment type="caution">
    <text evidence="2">The sequence shown here is derived from an EMBL/GenBank/DDBJ whole genome shotgun (WGS) entry which is preliminary data.</text>
</comment>
<dbReference type="SUPFAM" id="SSF51735">
    <property type="entry name" value="NAD(P)-binding Rossmann-fold domains"/>
    <property type="match status" value="1"/>
</dbReference>
<proteinExistence type="predicted"/>
<protein>
    <submittedName>
        <fullName evidence="2">NADPH:quinone reductase-like Zn-dependent oxidoreductase</fullName>
    </submittedName>
</protein>
<dbReference type="SMART" id="SM00829">
    <property type="entry name" value="PKS_ER"/>
    <property type="match status" value="1"/>
</dbReference>
<dbReference type="PANTHER" id="PTHR45348">
    <property type="entry name" value="HYPOTHETICAL OXIDOREDUCTASE (EUROFUNG)"/>
    <property type="match status" value="1"/>
</dbReference>
<dbReference type="Pfam" id="PF08240">
    <property type="entry name" value="ADH_N"/>
    <property type="match status" value="1"/>
</dbReference>
<dbReference type="InterPro" id="IPR020843">
    <property type="entry name" value="ER"/>
</dbReference>
<name>A0A4R1NV26_9RHOB</name>
<dbReference type="Gene3D" id="3.90.180.10">
    <property type="entry name" value="Medium-chain alcohol dehydrogenases, catalytic domain"/>
    <property type="match status" value="1"/>
</dbReference>
<dbReference type="Proteomes" id="UP000295673">
    <property type="component" value="Unassembled WGS sequence"/>
</dbReference>
<dbReference type="PANTHER" id="PTHR45348:SF7">
    <property type="entry name" value="ZINC BINDING OXIDOREDUCTASE, PUTATIVE-RELATED"/>
    <property type="match status" value="1"/>
</dbReference>
<organism evidence="2 3">
    <name type="scientific">Shimia isoporae</name>
    <dbReference type="NCBI Taxonomy" id="647720"/>
    <lineage>
        <taxon>Bacteria</taxon>
        <taxon>Pseudomonadati</taxon>
        <taxon>Pseudomonadota</taxon>
        <taxon>Alphaproteobacteria</taxon>
        <taxon>Rhodobacterales</taxon>
        <taxon>Roseobacteraceae</taxon>
    </lineage>
</organism>
<dbReference type="InterPro" id="IPR011032">
    <property type="entry name" value="GroES-like_sf"/>
</dbReference>